<keyword evidence="1" id="KW-0472">Membrane</keyword>
<evidence type="ECO:0000313" key="3">
    <source>
        <dbReference type="Proteomes" id="UP000076632"/>
    </source>
</evidence>
<dbReference type="RefSeq" id="XP_018190621.1">
    <property type="nucleotide sequence ID" value="XM_018336765.1"/>
</dbReference>
<gene>
    <name evidence="2" type="ORF">L228DRAFT_60958</name>
</gene>
<keyword evidence="1" id="KW-1133">Transmembrane helix</keyword>
<feature type="transmembrane region" description="Helical" evidence="1">
    <location>
        <begin position="37"/>
        <end position="58"/>
    </location>
</feature>
<dbReference type="EMBL" id="KV407455">
    <property type="protein sequence ID" value="KZF25066.1"/>
    <property type="molecule type" value="Genomic_DNA"/>
</dbReference>
<dbReference type="AlphaFoldDB" id="A0A165ILH7"/>
<organism evidence="2 3">
    <name type="scientific">Xylona heveae (strain CBS 132557 / TC161)</name>
    <dbReference type="NCBI Taxonomy" id="1328760"/>
    <lineage>
        <taxon>Eukaryota</taxon>
        <taxon>Fungi</taxon>
        <taxon>Dikarya</taxon>
        <taxon>Ascomycota</taxon>
        <taxon>Pezizomycotina</taxon>
        <taxon>Xylonomycetes</taxon>
        <taxon>Xylonales</taxon>
        <taxon>Xylonaceae</taxon>
        <taxon>Xylona</taxon>
    </lineage>
</organism>
<keyword evidence="3" id="KW-1185">Reference proteome</keyword>
<protein>
    <submittedName>
        <fullName evidence="2">Uncharacterized protein</fullName>
    </submittedName>
</protein>
<sequence>MFSSSILTVPYRMFYTKVLSPLFVTSSTSIYGSTESFFLFFSIDLTFAYLFTLLLSLLSSLPLSLLSSHCIPSRCHLISPSSSSLTHHPHHHRHPLPIVVIFSSSMSLVRQASCFARALVYKKRRR</sequence>
<name>A0A165ILH7_XYLHT</name>
<dbReference type="InParanoid" id="A0A165ILH7"/>
<proteinExistence type="predicted"/>
<accession>A0A165ILH7</accession>
<reference evidence="2 3" key="1">
    <citation type="journal article" date="2016" name="Fungal Biol.">
        <title>The genome of Xylona heveae provides a window into fungal endophytism.</title>
        <authorList>
            <person name="Gazis R."/>
            <person name="Kuo A."/>
            <person name="Riley R."/>
            <person name="LaButti K."/>
            <person name="Lipzen A."/>
            <person name="Lin J."/>
            <person name="Amirebrahimi M."/>
            <person name="Hesse C.N."/>
            <person name="Spatafora J.W."/>
            <person name="Henrissat B."/>
            <person name="Hainaut M."/>
            <person name="Grigoriev I.V."/>
            <person name="Hibbett D.S."/>
        </authorList>
    </citation>
    <scope>NUCLEOTIDE SEQUENCE [LARGE SCALE GENOMIC DNA]</scope>
    <source>
        <strain evidence="2 3">TC161</strain>
    </source>
</reference>
<dbReference type="Proteomes" id="UP000076632">
    <property type="component" value="Unassembled WGS sequence"/>
</dbReference>
<evidence type="ECO:0000313" key="2">
    <source>
        <dbReference type="EMBL" id="KZF25066.1"/>
    </source>
</evidence>
<evidence type="ECO:0000256" key="1">
    <source>
        <dbReference type="SAM" id="Phobius"/>
    </source>
</evidence>
<keyword evidence="1" id="KW-0812">Transmembrane</keyword>
<dbReference type="GeneID" id="28901902"/>